<keyword evidence="2" id="KW-1185">Reference proteome</keyword>
<gene>
    <name evidence="1" type="ORF">M5X19_19085</name>
</gene>
<proteinExistence type="predicted"/>
<protein>
    <submittedName>
        <fullName evidence="1">Uncharacterized protein</fullName>
    </submittedName>
</protein>
<organism evidence="1 2">
    <name type="scientific">Paenibacillus alginolyticus</name>
    <dbReference type="NCBI Taxonomy" id="59839"/>
    <lineage>
        <taxon>Bacteria</taxon>
        <taxon>Bacillati</taxon>
        <taxon>Bacillota</taxon>
        <taxon>Bacilli</taxon>
        <taxon>Bacillales</taxon>
        <taxon>Paenibacillaceae</taxon>
        <taxon>Paenibacillus</taxon>
    </lineage>
</organism>
<dbReference type="Proteomes" id="UP001527099">
    <property type="component" value="Unassembled WGS sequence"/>
</dbReference>
<evidence type="ECO:0000313" key="1">
    <source>
        <dbReference type="EMBL" id="MCY9694988.1"/>
    </source>
</evidence>
<comment type="caution">
    <text evidence="1">The sequence shown here is derived from an EMBL/GenBank/DDBJ whole genome shotgun (WGS) entry which is preliminary data.</text>
</comment>
<name>A0ABT4GFN7_9BACL</name>
<evidence type="ECO:0000313" key="2">
    <source>
        <dbReference type="Proteomes" id="UP001527099"/>
    </source>
</evidence>
<dbReference type="RefSeq" id="WP_029197417.1">
    <property type="nucleotide sequence ID" value="NZ_JAMDMW010000186.1"/>
</dbReference>
<dbReference type="EMBL" id="JAMDMX010000058">
    <property type="protein sequence ID" value="MCY9694988.1"/>
    <property type="molecule type" value="Genomic_DNA"/>
</dbReference>
<reference evidence="1 2" key="1">
    <citation type="submission" date="2022-05" db="EMBL/GenBank/DDBJ databases">
        <title>Genome Sequencing of Bee-Associated Microbes.</title>
        <authorList>
            <person name="Dunlap C."/>
        </authorList>
    </citation>
    <scope>NUCLEOTIDE SEQUENCE [LARGE SCALE GENOMIC DNA]</scope>
    <source>
        <strain evidence="1 2">NRRL B-14421</strain>
    </source>
</reference>
<accession>A0ABT4GFN7</accession>
<sequence>MNLIHYYRQQFLELISQFEPNWEEDRHYRFGFRWNTNAKSYFKEFFQMTQFPSEPLYLVYAIELPERYKKTNISEVVKNASSSYELSLYLFSDKILLSSCVSIESLQQTTLGYVNQARGEMIDLVFSAIQMRVT</sequence>